<dbReference type="InterPro" id="IPR006148">
    <property type="entry name" value="Glc/Gal-6P_isomerase"/>
</dbReference>
<dbReference type="InterPro" id="IPR018321">
    <property type="entry name" value="Glucosamine6P_isomerase_CS"/>
</dbReference>
<dbReference type="NCBIfam" id="TIGR00502">
    <property type="entry name" value="nagB"/>
    <property type="match status" value="1"/>
</dbReference>
<dbReference type="GO" id="GO:0019262">
    <property type="term" value="P:N-acetylneuraminate catabolic process"/>
    <property type="evidence" value="ECO:0007669"/>
    <property type="project" value="TreeGrafter"/>
</dbReference>
<dbReference type="OrthoDB" id="7663298at2759"/>
<dbReference type="EMBL" id="JABEXW010000062">
    <property type="protein sequence ID" value="KAF4972276.1"/>
    <property type="molecule type" value="Genomic_DNA"/>
</dbReference>
<reference evidence="11" key="1">
    <citation type="journal article" date="2020" name="BMC Genomics">
        <title>Correction to: Identification and distribution of gene clusters required for synthesis of sphingolipid metabolism inhibitors in diverse species of the filamentous fungus Fusarium.</title>
        <authorList>
            <person name="Kim H.S."/>
            <person name="Lohmar J.M."/>
            <person name="Busman M."/>
            <person name="Brown D.W."/>
            <person name="Naumann T.A."/>
            <person name="Divon H.H."/>
            <person name="Lysoe E."/>
            <person name="Uhlig S."/>
            <person name="Proctor R.H."/>
        </authorList>
    </citation>
    <scope>NUCLEOTIDE SEQUENCE</scope>
    <source>
        <strain evidence="11">NRRL 20472</strain>
    </source>
</reference>
<dbReference type="InterPro" id="IPR037171">
    <property type="entry name" value="NagB/RpiA_transferase-like"/>
</dbReference>
<dbReference type="SUPFAM" id="SSF100950">
    <property type="entry name" value="NagB/RpiA/CoA transferase-like"/>
    <property type="match status" value="1"/>
</dbReference>
<evidence type="ECO:0000256" key="4">
    <source>
        <dbReference type="ARBA" id="ARBA00017067"/>
    </source>
</evidence>
<protein>
    <recommendedName>
        <fullName evidence="4">Glucosamine-6-phosphate deaminase</fullName>
        <ecNumber evidence="3">3.5.99.6</ecNumber>
    </recommendedName>
    <alternativeName>
        <fullName evidence="8">Glucosamine-6-phosphate isomerase</fullName>
    </alternativeName>
</protein>
<dbReference type="Gene3D" id="3.40.50.1360">
    <property type="match status" value="1"/>
</dbReference>
<gene>
    <name evidence="11" type="ORF">FSARC_1112</name>
</gene>
<dbReference type="GO" id="GO:0042802">
    <property type="term" value="F:identical protein binding"/>
    <property type="evidence" value="ECO:0007669"/>
    <property type="project" value="TreeGrafter"/>
</dbReference>
<dbReference type="Proteomes" id="UP000622797">
    <property type="component" value="Unassembled WGS sequence"/>
</dbReference>
<evidence type="ECO:0000256" key="3">
    <source>
        <dbReference type="ARBA" id="ARBA00012680"/>
    </source>
</evidence>
<evidence type="ECO:0000256" key="7">
    <source>
        <dbReference type="ARBA" id="ARBA00049961"/>
    </source>
</evidence>
<dbReference type="GO" id="GO:0005829">
    <property type="term" value="C:cytosol"/>
    <property type="evidence" value="ECO:0007669"/>
    <property type="project" value="UniProtKB-ARBA"/>
</dbReference>
<dbReference type="InterPro" id="IPR004547">
    <property type="entry name" value="Glucosamine6P_isomerase"/>
</dbReference>
<comment type="similarity">
    <text evidence="2">Belongs to the glucosamine/galactosamine-6-phosphate isomerase family.</text>
</comment>
<dbReference type="CDD" id="cd01399">
    <property type="entry name" value="GlcN6P_deaminase"/>
    <property type="match status" value="1"/>
</dbReference>
<sequence length="481" mass="53483">MATAPIMSNTVRPHDSAHLDPLTEDNKPYNPYPFSIDIQYLYNHYTQAHLHNMRLIIRDDEDAACNYVANYVVERINAFQPTPEHPFILGLPTGSSPIGVYDVLVRKYKAGEVSFENVVTFNMDEYVGLPRDDPNSYHSFMWKHFFSHVNIHPSNVHILNGNAFSPEAECDAYEDAIKAAGGIDLFLAGIGEDGHIAFNEPGSSLASRTRVKTLAYDTILSNSRFFGDDVNRVPRMALTVGVQTVLEAREVVVIILGARKALALQKCVEQGVNHMWSLSCLQLHPHPMIVVDEDATLELQVKTVKYFKSIEKVAREQGFEQILPSKVRTGNADIPETRIQRAQSPTIIAPEPIASHLLRATPAGDYSMRTPSPDLLPDSMASRIPEPNLNRRLTPNLEVRTDDVAVPKTEVEAVDSAVALSPDPVIPGFLQAKPADDKKMRSPSPDLIPDRMASRIPEPNLNRRLTPNPELQIRMNAVGAH</sequence>
<dbReference type="Pfam" id="PF01182">
    <property type="entry name" value="Glucosamine_iso"/>
    <property type="match status" value="1"/>
</dbReference>
<feature type="region of interest" description="Disordered" evidence="9">
    <location>
        <begin position="429"/>
        <end position="466"/>
    </location>
</feature>
<evidence type="ECO:0000259" key="10">
    <source>
        <dbReference type="Pfam" id="PF01182"/>
    </source>
</evidence>
<reference evidence="11" key="2">
    <citation type="submission" date="2020-05" db="EMBL/GenBank/DDBJ databases">
        <authorList>
            <person name="Kim H.-S."/>
            <person name="Proctor R.H."/>
            <person name="Brown D.W."/>
        </authorList>
    </citation>
    <scope>NUCLEOTIDE SEQUENCE</scope>
    <source>
        <strain evidence="11">NRRL 20472</strain>
    </source>
</reference>
<dbReference type="GO" id="GO:0006046">
    <property type="term" value="P:N-acetylglucosamine catabolic process"/>
    <property type="evidence" value="ECO:0007669"/>
    <property type="project" value="TreeGrafter"/>
</dbReference>
<dbReference type="HAMAP" id="MF_01241">
    <property type="entry name" value="GlcN6P_deamin"/>
    <property type="match status" value="1"/>
</dbReference>
<keyword evidence="5" id="KW-0378">Hydrolase</keyword>
<dbReference type="GO" id="GO:0006043">
    <property type="term" value="P:glucosamine catabolic process"/>
    <property type="evidence" value="ECO:0007669"/>
    <property type="project" value="TreeGrafter"/>
</dbReference>
<organism evidence="11 12">
    <name type="scientific">Fusarium sarcochroum</name>
    <dbReference type="NCBI Taxonomy" id="1208366"/>
    <lineage>
        <taxon>Eukaryota</taxon>
        <taxon>Fungi</taxon>
        <taxon>Dikarya</taxon>
        <taxon>Ascomycota</taxon>
        <taxon>Pezizomycotina</taxon>
        <taxon>Sordariomycetes</taxon>
        <taxon>Hypocreomycetidae</taxon>
        <taxon>Hypocreales</taxon>
        <taxon>Nectriaceae</taxon>
        <taxon>Fusarium</taxon>
        <taxon>Fusarium lateritium species complex</taxon>
    </lineage>
</organism>
<comment type="function">
    <text evidence="7">Catalyzes the reversible conversion of alpha-D-glucosamine 6-phosphate (GlcN-6P) into beta-D-fructose 6-phosphate (Fru-6P) and ammonium ion, a regulatory reaction step in de novo uridine diphosphate-N-acetyl-alpha-D-glucosamine (UDP-GlcNAc) biosynthesis via hexosamine pathway.</text>
</comment>
<keyword evidence="12" id="KW-1185">Reference proteome</keyword>
<comment type="catalytic activity">
    <reaction evidence="1">
        <text>alpha-D-glucosamine 6-phosphate + H2O = beta-D-fructose 6-phosphate + NH4(+)</text>
        <dbReference type="Rhea" id="RHEA:12172"/>
        <dbReference type="ChEBI" id="CHEBI:15377"/>
        <dbReference type="ChEBI" id="CHEBI:28938"/>
        <dbReference type="ChEBI" id="CHEBI:57634"/>
        <dbReference type="ChEBI" id="CHEBI:75989"/>
        <dbReference type="EC" id="3.5.99.6"/>
    </reaction>
</comment>
<evidence type="ECO:0000256" key="9">
    <source>
        <dbReference type="SAM" id="MobiDB-lite"/>
    </source>
</evidence>
<comment type="caution">
    <text evidence="11">The sequence shown here is derived from an EMBL/GenBank/DDBJ whole genome shotgun (WGS) entry which is preliminary data.</text>
</comment>
<dbReference type="GO" id="GO:0004342">
    <property type="term" value="F:glucosamine-6-phosphate deaminase activity"/>
    <property type="evidence" value="ECO:0007669"/>
    <property type="project" value="UniProtKB-EC"/>
</dbReference>
<dbReference type="FunFam" id="3.40.50.1360:FF:000002">
    <property type="entry name" value="Glucosamine-6-phosphate deaminase"/>
    <property type="match status" value="1"/>
</dbReference>
<dbReference type="PANTHER" id="PTHR11280">
    <property type="entry name" value="GLUCOSAMINE-6-PHOSPHATE ISOMERASE"/>
    <property type="match status" value="1"/>
</dbReference>
<proteinExistence type="inferred from homology"/>
<evidence type="ECO:0000256" key="1">
    <source>
        <dbReference type="ARBA" id="ARBA00000644"/>
    </source>
</evidence>
<evidence type="ECO:0000256" key="5">
    <source>
        <dbReference type="ARBA" id="ARBA00022801"/>
    </source>
</evidence>
<dbReference type="PANTHER" id="PTHR11280:SF5">
    <property type="entry name" value="GLUCOSAMINE-6-PHOSPHATE ISOMERASE"/>
    <property type="match status" value="1"/>
</dbReference>
<name>A0A8H4U9D4_9HYPO</name>
<evidence type="ECO:0000313" key="11">
    <source>
        <dbReference type="EMBL" id="KAF4972276.1"/>
    </source>
</evidence>
<evidence type="ECO:0000313" key="12">
    <source>
        <dbReference type="Proteomes" id="UP000622797"/>
    </source>
</evidence>
<evidence type="ECO:0000256" key="8">
    <source>
        <dbReference type="ARBA" id="ARBA00050047"/>
    </source>
</evidence>
<evidence type="ECO:0000256" key="2">
    <source>
        <dbReference type="ARBA" id="ARBA00005526"/>
    </source>
</evidence>
<evidence type="ECO:0000256" key="6">
    <source>
        <dbReference type="ARBA" id="ARBA00023277"/>
    </source>
</evidence>
<dbReference type="EC" id="3.5.99.6" evidence="3"/>
<dbReference type="GO" id="GO:0005975">
    <property type="term" value="P:carbohydrate metabolic process"/>
    <property type="evidence" value="ECO:0007669"/>
    <property type="project" value="InterPro"/>
</dbReference>
<feature type="region of interest" description="Disordered" evidence="9">
    <location>
        <begin position="1"/>
        <end position="24"/>
    </location>
</feature>
<dbReference type="PROSITE" id="PS01161">
    <property type="entry name" value="GLC_GALNAC_ISOMERASE"/>
    <property type="match status" value="1"/>
</dbReference>
<feature type="compositionally biased region" description="Polar residues" evidence="9">
    <location>
        <begin position="1"/>
        <end position="11"/>
    </location>
</feature>
<accession>A0A8H4U9D4</accession>
<dbReference type="AlphaFoldDB" id="A0A8H4U9D4"/>
<feature type="domain" description="Glucosamine/galactosamine-6-phosphate isomerase" evidence="10">
    <location>
        <begin position="60"/>
        <end position="276"/>
    </location>
</feature>
<keyword evidence="6" id="KW-0119">Carbohydrate metabolism</keyword>